<dbReference type="GO" id="GO:0007165">
    <property type="term" value="P:signal transduction"/>
    <property type="evidence" value="ECO:0007669"/>
    <property type="project" value="UniProtKB-KW"/>
</dbReference>
<evidence type="ECO:0000313" key="5">
    <source>
        <dbReference type="Proteomes" id="UP000619295"/>
    </source>
</evidence>
<dbReference type="SUPFAM" id="SSF58104">
    <property type="entry name" value="Methyl-accepting chemotaxis protein (MCP) signaling domain"/>
    <property type="match status" value="1"/>
</dbReference>
<gene>
    <name evidence="4" type="ORF">IED13_01240</name>
</gene>
<dbReference type="EMBL" id="JACXWY010000001">
    <property type="protein sequence ID" value="MBD3844304.1"/>
    <property type="molecule type" value="Genomic_DNA"/>
</dbReference>
<dbReference type="Pfam" id="PF00015">
    <property type="entry name" value="MCPsignal"/>
    <property type="match status" value="1"/>
</dbReference>
<dbReference type="PANTHER" id="PTHR32089">
    <property type="entry name" value="METHYL-ACCEPTING CHEMOTAXIS PROTEIN MCPB"/>
    <property type="match status" value="1"/>
</dbReference>
<organism evidence="4 5">
    <name type="scientific">Bosea spartocytisi</name>
    <dbReference type="NCBI Taxonomy" id="2773451"/>
    <lineage>
        <taxon>Bacteria</taxon>
        <taxon>Pseudomonadati</taxon>
        <taxon>Pseudomonadota</taxon>
        <taxon>Alphaproteobacteria</taxon>
        <taxon>Hyphomicrobiales</taxon>
        <taxon>Boseaceae</taxon>
        <taxon>Bosea</taxon>
    </lineage>
</organism>
<evidence type="ECO:0000313" key="4">
    <source>
        <dbReference type="EMBL" id="MBD3844304.1"/>
    </source>
</evidence>
<dbReference type="PANTHER" id="PTHR32089:SF112">
    <property type="entry name" value="LYSOZYME-LIKE PROTEIN-RELATED"/>
    <property type="match status" value="1"/>
</dbReference>
<sequence>MTGRIRRWFGAGKIAGYDALPVAPAAEVEKPVFVPDGETVSAAVDDIESEILSAMGKLTRELGEAGQLSADFERDSRAILASAGGMRLAVVSANENASALAAASQQVSDAAEEVDLSLANVRSKLDAAMSRASEATIMLDGLAVATGEIRGIVDSIADIARQTNLLALNAAIEAARAGEAGRGFGVVAHEVKSLSVEVSQAVEHIRTRVDRLTQAAQGSTEIVNDALQIVREVNPIVGLIGNASQQQATTTAELSRNARETALFVDGVARQADEIDRIAHATVADSERVRHATERGGRLVGNMVRRFKPTLRHAAFADRRRHDRFPAARRAWLSVGDVDIAGEVIDLGRGGALLADAPEARHWSGASGSVTIEGLPPLPCRMTGVSDNGLHIAFAPEAAAGNDALAQTIEEIERSYRPLIERAQDFARQVGAAMETALDRGLLTEDDLFQASYTAVADSEPRQYLSPSLTALETVLPPVLAQILADDARLSFAVAGDRNGYVPVHNAAHSLPPRRGEPGWNATYARNRRIYDDRVGISFGRSVRPFLVQRSLQDLGRGLEAFSEIGAPIRVRGRHWGGVRTAYRL</sequence>
<keyword evidence="1 2" id="KW-0807">Transducer</keyword>
<keyword evidence="5" id="KW-1185">Reference proteome</keyword>
<comment type="caution">
    <text evidence="4">The sequence shown here is derived from an EMBL/GenBank/DDBJ whole genome shotgun (WGS) entry which is preliminary data.</text>
</comment>
<dbReference type="GO" id="GO:0016020">
    <property type="term" value="C:membrane"/>
    <property type="evidence" value="ECO:0007669"/>
    <property type="project" value="InterPro"/>
</dbReference>
<proteinExistence type="predicted"/>
<evidence type="ECO:0000259" key="3">
    <source>
        <dbReference type="PROSITE" id="PS50111"/>
    </source>
</evidence>
<evidence type="ECO:0000256" key="1">
    <source>
        <dbReference type="ARBA" id="ARBA00023224"/>
    </source>
</evidence>
<dbReference type="SMART" id="SM00283">
    <property type="entry name" value="MA"/>
    <property type="match status" value="1"/>
</dbReference>
<accession>A0A927HXK6</accession>
<dbReference type="PROSITE" id="PS50111">
    <property type="entry name" value="CHEMOTAXIS_TRANSDUC_2"/>
    <property type="match status" value="1"/>
</dbReference>
<name>A0A927HXK6_9HYPH</name>
<dbReference type="RefSeq" id="WP_162720153.1">
    <property type="nucleotide sequence ID" value="NZ_JACXWY010000001.1"/>
</dbReference>
<reference evidence="4" key="1">
    <citation type="submission" date="2020-09" db="EMBL/GenBank/DDBJ databases">
        <title>Bosea spartocytisi sp. nov. a root nodule endophyte of Spartocytisus supranubius in the high mountain ecosystem fo the Teide National Park (Canary Islands, Spain).</title>
        <authorList>
            <person name="Pulido-Suarez L."/>
            <person name="Peix A."/>
            <person name="Igual J.M."/>
            <person name="Socas-Perez N."/>
            <person name="Velazquez E."/>
            <person name="Flores-Felix J.D."/>
            <person name="Leon-Barrios M."/>
        </authorList>
    </citation>
    <scope>NUCLEOTIDE SEQUENCE</scope>
    <source>
        <strain evidence="4">SSUT16</strain>
    </source>
</reference>
<protein>
    <recommendedName>
        <fullName evidence="3">Methyl-accepting transducer domain-containing protein</fullName>
    </recommendedName>
</protein>
<dbReference type="InterPro" id="IPR004089">
    <property type="entry name" value="MCPsignal_dom"/>
</dbReference>
<dbReference type="AlphaFoldDB" id="A0A927HXK6"/>
<feature type="domain" description="Methyl-accepting transducer" evidence="3">
    <location>
        <begin position="67"/>
        <end position="290"/>
    </location>
</feature>
<dbReference type="SUPFAM" id="SSF141371">
    <property type="entry name" value="PilZ domain-like"/>
    <property type="match status" value="1"/>
</dbReference>
<evidence type="ECO:0000256" key="2">
    <source>
        <dbReference type="PROSITE-ProRule" id="PRU00284"/>
    </source>
</evidence>
<dbReference type="Gene3D" id="1.10.287.950">
    <property type="entry name" value="Methyl-accepting chemotaxis protein"/>
    <property type="match status" value="1"/>
</dbReference>
<dbReference type="Proteomes" id="UP000619295">
    <property type="component" value="Unassembled WGS sequence"/>
</dbReference>